<sequence>MTVEKKTKGKKTQENILFESRRILNEEGVFLTLRELSKIIGITIGGITNYFPTKDHLFVGLAEIYEKEVAEISISDSVAQAPSFFTFLDFVSKIMDIQFENRSTIRFISLASQSQKTLFDQITTTWNNRKDKPFAMVRSLVDHGLLTEEILEEFPKHIFRFQFINTMTTWISSYSLYDNDKLFEEVKPIYLAGILNVFSPFLTVKGKEQYLEVMKTLKSDYQNG</sequence>
<evidence type="ECO:0000313" key="5">
    <source>
        <dbReference type="Proteomes" id="UP001307705"/>
    </source>
</evidence>
<organism evidence="4 5">
    <name type="scientific">Algoriphagus taiwanensis</name>
    <dbReference type="NCBI Taxonomy" id="1445656"/>
    <lineage>
        <taxon>Bacteria</taxon>
        <taxon>Pseudomonadati</taxon>
        <taxon>Bacteroidota</taxon>
        <taxon>Cytophagia</taxon>
        <taxon>Cytophagales</taxon>
        <taxon>Cyclobacteriaceae</taxon>
        <taxon>Algoriphagus</taxon>
    </lineage>
</organism>
<protein>
    <recommendedName>
        <fullName evidence="3">HTH tetR-type domain-containing protein</fullName>
    </recommendedName>
</protein>
<evidence type="ECO:0000256" key="2">
    <source>
        <dbReference type="PROSITE-ProRule" id="PRU00335"/>
    </source>
</evidence>
<dbReference type="InterPro" id="IPR001647">
    <property type="entry name" value="HTH_TetR"/>
</dbReference>
<evidence type="ECO:0000313" key="4">
    <source>
        <dbReference type="EMBL" id="GMQ34609.1"/>
    </source>
</evidence>
<dbReference type="Gene3D" id="1.10.357.10">
    <property type="entry name" value="Tetracycline Repressor, domain 2"/>
    <property type="match status" value="1"/>
</dbReference>
<keyword evidence="5" id="KW-1185">Reference proteome</keyword>
<dbReference type="EMBL" id="BTPE01000010">
    <property type="protein sequence ID" value="GMQ34609.1"/>
    <property type="molecule type" value="Genomic_DNA"/>
</dbReference>
<reference evidence="4 5" key="1">
    <citation type="submission" date="2023-08" db="EMBL/GenBank/DDBJ databases">
        <title>Draft genome sequence of Algoriphagus taiwanensis.</title>
        <authorList>
            <person name="Takatani N."/>
            <person name="Hosokawa M."/>
            <person name="Sawabe T."/>
        </authorList>
    </citation>
    <scope>NUCLEOTIDE SEQUENCE [LARGE SCALE GENOMIC DNA]</scope>
    <source>
        <strain evidence="4 5">JCM 19755</strain>
    </source>
</reference>
<keyword evidence="1 2" id="KW-0238">DNA-binding</keyword>
<dbReference type="PROSITE" id="PS01081">
    <property type="entry name" value="HTH_TETR_1"/>
    <property type="match status" value="1"/>
</dbReference>
<dbReference type="Proteomes" id="UP001307705">
    <property type="component" value="Unassembled WGS sequence"/>
</dbReference>
<accession>A0ABQ6Q348</accession>
<evidence type="ECO:0000259" key="3">
    <source>
        <dbReference type="PROSITE" id="PS50977"/>
    </source>
</evidence>
<comment type="caution">
    <text evidence="4">The sequence shown here is derived from an EMBL/GenBank/DDBJ whole genome shotgun (WGS) entry which is preliminary data.</text>
</comment>
<dbReference type="RefSeq" id="WP_338229435.1">
    <property type="nucleotide sequence ID" value="NZ_BTPE01000010.1"/>
</dbReference>
<evidence type="ECO:0000256" key="1">
    <source>
        <dbReference type="ARBA" id="ARBA00023125"/>
    </source>
</evidence>
<dbReference type="PROSITE" id="PS50977">
    <property type="entry name" value="HTH_TETR_2"/>
    <property type="match status" value="1"/>
</dbReference>
<dbReference type="InterPro" id="IPR023772">
    <property type="entry name" value="DNA-bd_HTH_TetR-type_CS"/>
</dbReference>
<proteinExistence type="predicted"/>
<feature type="DNA-binding region" description="H-T-H motif" evidence="2">
    <location>
        <begin position="32"/>
        <end position="51"/>
    </location>
</feature>
<name>A0ABQ6Q348_9BACT</name>
<dbReference type="SUPFAM" id="SSF46689">
    <property type="entry name" value="Homeodomain-like"/>
    <property type="match status" value="1"/>
</dbReference>
<feature type="domain" description="HTH tetR-type" evidence="3">
    <location>
        <begin position="10"/>
        <end position="69"/>
    </location>
</feature>
<dbReference type="InterPro" id="IPR009057">
    <property type="entry name" value="Homeodomain-like_sf"/>
</dbReference>
<gene>
    <name evidence="4" type="ORF">Ataiwa_28820</name>
</gene>